<gene>
    <name evidence="2" type="ORF">HMPREF0591_5931</name>
</gene>
<accession>D5PID7</accession>
<feature type="domain" description="NYN" evidence="1">
    <location>
        <begin position="13"/>
        <end position="167"/>
    </location>
</feature>
<proteinExistence type="predicted"/>
<dbReference type="Gene3D" id="3.40.50.1010">
    <property type="entry name" value="5'-nuclease"/>
    <property type="match status" value="1"/>
</dbReference>
<dbReference type="InterPro" id="IPR021139">
    <property type="entry name" value="NYN"/>
</dbReference>
<dbReference type="GO" id="GO:0004540">
    <property type="term" value="F:RNA nuclease activity"/>
    <property type="evidence" value="ECO:0007669"/>
    <property type="project" value="InterPro"/>
</dbReference>
<organism evidence="2 3">
    <name type="scientific">Mycobacterium parascrofulaceum ATCC BAA-614</name>
    <dbReference type="NCBI Taxonomy" id="525368"/>
    <lineage>
        <taxon>Bacteria</taxon>
        <taxon>Bacillati</taxon>
        <taxon>Actinomycetota</taxon>
        <taxon>Actinomycetes</taxon>
        <taxon>Mycobacteriales</taxon>
        <taxon>Mycobacteriaceae</taxon>
        <taxon>Mycobacterium</taxon>
        <taxon>Mycobacterium simiae complex</taxon>
    </lineage>
</organism>
<protein>
    <recommendedName>
        <fullName evidence="1">NYN domain-containing protein</fullName>
    </recommendedName>
</protein>
<dbReference type="EMBL" id="ADNV01000380">
    <property type="protein sequence ID" value="EFG74150.1"/>
    <property type="molecule type" value="Genomic_DNA"/>
</dbReference>
<dbReference type="HOGENOM" id="CLU_076076_2_0_11"/>
<dbReference type="eggNOG" id="COG1432">
    <property type="taxonomic scope" value="Bacteria"/>
</dbReference>
<keyword evidence="3" id="KW-1185">Reference proteome</keyword>
<comment type="caution">
    <text evidence="2">The sequence shown here is derived from an EMBL/GenBank/DDBJ whole genome shotgun (WGS) entry which is preliminary data.</text>
</comment>
<dbReference type="Proteomes" id="UP000003653">
    <property type="component" value="Unassembled WGS sequence"/>
</dbReference>
<evidence type="ECO:0000313" key="3">
    <source>
        <dbReference type="Proteomes" id="UP000003653"/>
    </source>
</evidence>
<dbReference type="AlphaFoldDB" id="D5PID7"/>
<reference evidence="2 3" key="1">
    <citation type="submission" date="2010-04" db="EMBL/GenBank/DDBJ databases">
        <authorList>
            <person name="Muzny D."/>
            <person name="Qin X."/>
            <person name="Deng J."/>
            <person name="Jiang H."/>
            <person name="Liu Y."/>
            <person name="Qu J."/>
            <person name="Song X.-Z."/>
            <person name="Zhang L."/>
            <person name="Thornton R."/>
            <person name="Coyle M."/>
            <person name="Francisco L."/>
            <person name="Jackson L."/>
            <person name="Javaid M."/>
            <person name="Korchina V."/>
            <person name="Kovar C."/>
            <person name="Mata R."/>
            <person name="Mathew T."/>
            <person name="Ngo R."/>
            <person name="Nguyen L."/>
            <person name="Nguyen N."/>
            <person name="Okwuonu G."/>
            <person name="Ongeri F."/>
            <person name="Pham C."/>
            <person name="Simmons D."/>
            <person name="Wilczek-Boney K."/>
            <person name="Hale W."/>
            <person name="Jakkamsetti A."/>
            <person name="Pham P."/>
            <person name="Ruth R."/>
            <person name="San Lucas F."/>
            <person name="Warren J."/>
            <person name="Zhang J."/>
            <person name="Zhao Z."/>
            <person name="Zhou C."/>
            <person name="Zhu D."/>
            <person name="Lee S."/>
            <person name="Bess C."/>
            <person name="Blankenburg K."/>
            <person name="Forbes L."/>
            <person name="Fu Q."/>
            <person name="Gubbala S."/>
            <person name="Hirani K."/>
            <person name="Jayaseelan J.C."/>
            <person name="Lara F."/>
            <person name="Munidasa M."/>
            <person name="Palculict T."/>
            <person name="Patil S."/>
            <person name="Pu L.-L."/>
            <person name="Saada N."/>
            <person name="Tang L."/>
            <person name="Weissenberger G."/>
            <person name="Zhu Y."/>
            <person name="Hemphill L."/>
            <person name="Shang Y."/>
            <person name="Youmans B."/>
            <person name="Ayvaz T."/>
            <person name="Ross M."/>
            <person name="Santibanez J."/>
            <person name="Aqrawi P."/>
            <person name="Gross S."/>
            <person name="Joshi V."/>
            <person name="Fowler G."/>
            <person name="Nazareth L."/>
            <person name="Reid J."/>
            <person name="Worley K."/>
            <person name="Petrosino J."/>
            <person name="Highlander S."/>
            <person name="Gibbs R."/>
        </authorList>
    </citation>
    <scope>NUCLEOTIDE SEQUENCE [LARGE SCALE GENOMIC DNA]</scope>
    <source>
        <strain evidence="2 3">ATCC BAA-614</strain>
    </source>
</reference>
<dbReference type="Pfam" id="PF01936">
    <property type="entry name" value="NYN"/>
    <property type="match status" value="1"/>
</dbReference>
<evidence type="ECO:0000313" key="2">
    <source>
        <dbReference type="EMBL" id="EFG74150.1"/>
    </source>
</evidence>
<sequence>MAVGAVIAVADTLAVYVDGFNLYHGLHEASGRKHLWLDVVALAQNLRPQSSLAKVMYFTAPVLNDSGGLARQQRYLNALKAQNPGVIEIVEGRYQQKNKTCKKCGNTWRTYEEKETDVNIAINLVADASIKLTDAALIISADSDLAPGVKLARKLNPNLFVAAAFPPRRVCNELKTLMPNSFHIGMGKIRNSQLPPVVIDAATRKQFTRPTKWA</sequence>
<dbReference type="CDD" id="cd18722">
    <property type="entry name" value="PIN_NicB-like"/>
    <property type="match status" value="1"/>
</dbReference>
<evidence type="ECO:0000259" key="1">
    <source>
        <dbReference type="Pfam" id="PF01936"/>
    </source>
</evidence>
<name>D5PID7_9MYCO</name>